<gene>
    <name evidence="2" type="ORF">NQ317_017062</name>
</gene>
<accession>A0ABQ9K7D4</accession>
<evidence type="ECO:0000256" key="1">
    <source>
        <dbReference type="SAM" id="MobiDB-lite"/>
    </source>
</evidence>
<protein>
    <submittedName>
        <fullName evidence="2">Uncharacterized protein</fullName>
    </submittedName>
</protein>
<proteinExistence type="predicted"/>
<comment type="caution">
    <text evidence="2">The sequence shown here is derived from an EMBL/GenBank/DDBJ whole genome shotgun (WGS) entry which is preliminary data.</text>
</comment>
<sequence>MARCENPSRSNGPNVKSHGAPNPTTVSTTAPLDRINLVIINDDSYFLKKDHKLICKFKIQTINDVLNSNSHYVFHRGDLSSNKILQVYLSKKLRKLLKKYPRRAKERADAETLKLKKITETAPIKSDFIDKINQN</sequence>
<evidence type="ECO:0000313" key="2">
    <source>
        <dbReference type="EMBL" id="KAJ8985430.1"/>
    </source>
</evidence>
<reference evidence="2" key="1">
    <citation type="journal article" date="2023" name="Insect Mol. Biol.">
        <title>Genome sequencing provides insights into the evolution of gene families encoding plant cell wall-degrading enzymes in longhorned beetles.</title>
        <authorList>
            <person name="Shin N.R."/>
            <person name="Okamura Y."/>
            <person name="Kirsch R."/>
            <person name="Pauchet Y."/>
        </authorList>
    </citation>
    <scope>NUCLEOTIDE SEQUENCE</scope>
    <source>
        <strain evidence="2">MMC_N1</strain>
    </source>
</reference>
<dbReference type="EMBL" id="JAPWTJ010000014">
    <property type="protein sequence ID" value="KAJ8985430.1"/>
    <property type="molecule type" value="Genomic_DNA"/>
</dbReference>
<dbReference type="Proteomes" id="UP001162164">
    <property type="component" value="Unassembled WGS sequence"/>
</dbReference>
<name>A0ABQ9K7D4_9CUCU</name>
<keyword evidence="3" id="KW-1185">Reference proteome</keyword>
<feature type="region of interest" description="Disordered" evidence="1">
    <location>
        <begin position="1"/>
        <end position="27"/>
    </location>
</feature>
<organism evidence="2 3">
    <name type="scientific">Molorchus minor</name>
    <dbReference type="NCBI Taxonomy" id="1323400"/>
    <lineage>
        <taxon>Eukaryota</taxon>
        <taxon>Metazoa</taxon>
        <taxon>Ecdysozoa</taxon>
        <taxon>Arthropoda</taxon>
        <taxon>Hexapoda</taxon>
        <taxon>Insecta</taxon>
        <taxon>Pterygota</taxon>
        <taxon>Neoptera</taxon>
        <taxon>Endopterygota</taxon>
        <taxon>Coleoptera</taxon>
        <taxon>Polyphaga</taxon>
        <taxon>Cucujiformia</taxon>
        <taxon>Chrysomeloidea</taxon>
        <taxon>Cerambycidae</taxon>
        <taxon>Lamiinae</taxon>
        <taxon>Monochamini</taxon>
        <taxon>Molorchus</taxon>
    </lineage>
</organism>
<evidence type="ECO:0000313" key="3">
    <source>
        <dbReference type="Proteomes" id="UP001162164"/>
    </source>
</evidence>